<dbReference type="CDD" id="cd00448">
    <property type="entry name" value="YjgF_YER057c_UK114_family"/>
    <property type="match status" value="1"/>
</dbReference>
<protein>
    <submittedName>
        <fullName evidence="2">RidA family protein</fullName>
    </submittedName>
</protein>
<feature type="compositionally biased region" description="Basic residues" evidence="1">
    <location>
        <begin position="56"/>
        <end position="77"/>
    </location>
</feature>
<evidence type="ECO:0000256" key="1">
    <source>
        <dbReference type="SAM" id="MobiDB-lite"/>
    </source>
</evidence>
<name>A0ABS5YK56_9ACTN</name>
<dbReference type="EMBL" id="JAHKKG010000003">
    <property type="protein sequence ID" value="MBU2663812.1"/>
    <property type="molecule type" value="Genomic_DNA"/>
</dbReference>
<dbReference type="PANTHER" id="PTHR11803">
    <property type="entry name" value="2-IMINOBUTANOATE/2-IMINOPROPANOATE DEAMINASE RIDA"/>
    <property type="match status" value="1"/>
</dbReference>
<reference evidence="2 3" key="1">
    <citation type="submission" date="2021-06" db="EMBL/GenBank/DDBJ databases">
        <title>Actinoplanes lichenicola sp. nov., and Actinoplanes ovalisporus sp. nov., isolated from lichen in Thailand.</title>
        <authorList>
            <person name="Saeng-In P."/>
            <person name="Kanchanasin P."/>
            <person name="Yuki M."/>
            <person name="Kudo T."/>
            <person name="Ohkuma M."/>
            <person name="Phongsopitanun W."/>
            <person name="Tanasupawat S."/>
        </authorList>
    </citation>
    <scope>NUCLEOTIDE SEQUENCE [LARGE SCALE GENOMIC DNA]</scope>
    <source>
        <strain evidence="2 3">NBRC 110975</strain>
    </source>
</reference>
<dbReference type="InterPro" id="IPR035959">
    <property type="entry name" value="RutC-like_sf"/>
</dbReference>
<keyword evidence="3" id="KW-1185">Reference proteome</keyword>
<feature type="region of interest" description="Disordered" evidence="1">
    <location>
        <begin position="1"/>
        <end position="155"/>
    </location>
</feature>
<dbReference type="PANTHER" id="PTHR11803:SF48">
    <property type="entry name" value="2-AMINOMUCONATE DEAMINASE"/>
    <property type="match status" value="1"/>
</dbReference>
<feature type="compositionally biased region" description="Basic residues" evidence="1">
    <location>
        <begin position="1"/>
        <end position="14"/>
    </location>
</feature>
<evidence type="ECO:0000313" key="2">
    <source>
        <dbReference type="EMBL" id="MBU2663812.1"/>
    </source>
</evidence>
<evidence type="ECO:0000313" key="3">
    <source>
        <dbReference type="Proteomes" id="UP001519654"/>
    </source>
</evidence>
<sequence>MAHRRHADRRRRGARSGSAHPSQGRARGCFSRTRWGDLGRRPRPRGDRFAVARLQVHARRGDRRQHVGGRIRGRRLATRAGQRGQPRRPADRRRRGGGIRLHGGDPGRSAGGVPRGAAARRHTRGRLDRARRSGHRRRAGGARSDRTGGSGKPGQCLAEGVVVTGHLVSGKATPRGKFPHVKVANGFAFVSGTSSRRPDNTIAGASVDAMGTTSLDIAEQTRAVLDNIADILASVGASLADVVQITTYLVNMNDFGGYNAVYASYFDTSGPSRTTVAVHQLPHPHLLIEIQAVAALPVPSSSEEGS</sequence>
<proteinExistence type="predicted"/>
<dbReference type="SUPFAM" id="SSF55298">
    <property type="entry name" value="YjgF-like"/>
    <property type="match status" value="1"/>
</dbReference>
<feature type="compositionally biased region" description="Gly residues" evidence="1">
    <location>
        <begin position="98"/>
        <end position="114"/>
    </location>
</feature>
<gene>
    <name evidence="2" type="ORF">KOI35_09860</name>
</gene>
<dbReference type="Gene3D" id="3.30.1330.40">
    <property type="entry name" value="RutC-like"/>
    <property type="match status" value="1"/>
</dbReference>
<organism evidence="2 3">
    <name type="scientific">Paractinoplanes bogorensis</name>
    <dbReference type="NCBI Taxonomy" id="1610840"/>
    <lineage>
        <taxon>Bacteria</taxon>
        <taxon>Bacillati</taxon>
        <taxon>Actinomycetota</taxon>
        <taxon>Actinomycetes</taxon>
        <taxon>Micromonosporales</taxon>
        <taxon>Micromonosporaceae</taxon>
        <taxon>Paractinoplanes</taxon>
    </lineage>
</organism>
<comment type="caution">
    <text evidence="2">The sequence shown here is derived from an EMBL/GenBank/DDBJ whole genome shotgun (WGS) entry which is preliminary data.</text>
</comment>
<dbReference type="Proteomes" id="UP001519654">
    <property type="component" value="Unassembled WGS sequence"/>
</dbReference>
<dbReference type="InterPro" id="IPR006175">
    <property type="entry name" value="YjgF/YER057c/UK114"/>
</dbReference>
<accession>A0ABS5YK56</accession>
<feature type="compositionally biased region" description="Basic and acidic residues" evidence="1">
    <location>
        <begin position="34"/>
        <end position="50"/>
    </location>
</feature>
<dbReference type="Pfam" id="PF01042">
    <property type="entry name" value="Ribonuc_L-PSP"/>
    <property type="match status" value="1"/>
</dbReference>